<evidence type="ECO:0000313" key="2">
    <source>
        <dbReference type="EMBL" id="MFG6463870.1"/>
    </source>
</evidence>
<dbReference type="Proteomes" id="UP001606302">
    <property type="component" value="Unassembled WGS sequence"/>
</dbReference>
<evidence type="ECO:0000313" key="3">
    <source>
        <dbReference type="Proteomes" id="UP001606302"/>
    </source>
</evidence>
<dbReference type="EMBL" id="JBIGHX010000008">
    <property type="protein sequence ID" value="MFG6463870.1"/>
    <property type="molecule type" value="Genomic_DNA"/>
</dbReference>
<dbReference type="InterPro" id="IPR036291">
    <property type="entry name" value="NAD(P)-bd_dom_sf"/>
</dbReference>
<protein>
    <submittedName>
        <fullName evidence="2">NAD(P)-dependent oxidoreductase</fullName>
    </submittedName>
</protein>
<reference evidence="2 3" key="1">
    <citation type="submission" date="2024-08" db="EMBL/GenBank/DDBJ databases">
        <authorList>
            <person name="Lu H."/>
        </authorList>
    </citation>
    <scope>NUCLEOTIDE SEQUENCE [LARGE SCALE GENOMIC DNA]</scope>
    <source>
        <strain evidence="2 3">DXS20W</strain>
    </source>
</reference>
<proteinExistence type="predicted"/>
<dbReference type="RefSeq" id="WP_394513075.1">
    <property type="nucleotide sequence ID" value="NZ_JBIGHX010000008.1"/>
</dbReference>
<gene>
    <name evidence="2" type="ORF">ACG04Q_20005</name>
</gene>
<comment type="caution">
    <text evidence="2">The sequence shown here is derived from an EMBL/GenBank/DDBJ whole genome shotgun (WGS) entry which is preliminary data.</text>
</comment>
<dbReference type="PANTHER" id="PTHR43355">
    <property type="entry name" value="FLAVIN REDUCTASE (NADPH)"/>
    <property type="match status" value="1"/>
</dbReference>
<dbReference type="InterPro" id="IPR051606">
    <property type="entry name" value="Polyketide_Oxido-like"/>
</dbReference>
<organism evidence="2 3">
    <name type="scientific">Pelomonas lactea</name>
    <dbReference type="NCBI Taxonomy" id="3299030"/>
    <lineage>
        <taxon>Bacteria</taxon>
        <taxon>Pseudomonadati</taxon>
        <taxon>Pseudomonadota</taxon>
        <taxon>Betaproteobacteria</taxon>
        <taxon>Burkholderiales</taxon>
        <taxon>Sphaerotilaceae</taxon>
        <taxon>Roseateles</taxon>
    </lineage>
</organism>
<dbReference type="Pfam" id="PF13460">
    <property type="entry name" value="NAD_binding_10"/>
    <property type="match status" value="1"/>
</dbReference>
<dbReference type="PANTHER" id="PTHR43355:SF2">
    <property type="entry name" value="FLAVIN REDUCTASE (NADPH)"/>
    <property type="match status" value="1"/>
</dbReference>
<dbReference type="InterPro" id="IPR016040">
    <property type="entry name" value="NAD(P)-bd_dom"/>
</dbReference>
<evidence type="ECO:0000259" key="1">
    <source>
        <dbReference type="Pfam" id="PF13460"/>
    </source>
</evidence>
<dbReference type="Gene3D" id="3.40.50.720">
    <property type="entry name" value="NAD(P)-binding Rossmann-like Domain"/>
    <property type="match status" value="1"/>
</dbReference>
<accession>A0ABW7GPI2</accession>
<name>A0ABW7GPI2_9BURK</name>
<feature type="domain" description="NAD(P)-binding" evidence="1">
    <location>
        <begin position="7"/>
        <end position="202"/>
    </location>
</feature>
<sequence>MNIALIGATGFVGKAVLEELLSRGHTVRALQRDAAKLAARPGLTVRSVDVLGDGASLAAELAGVDAVVSAFNAGWANPNLHDDFLRGSDAIAAAAREAGVRLIVVGGAGSLFIAPGQQLVDSPAFPAEWKSGALAAREALNRLRAAPAGLDWTFLSPAMHLAPGARTGQFRLGGENPVFDAKGESHISVEDLAVAIVNELEAPQHRRARFTLGY</sequence>
<keyword evidence="3" id="KW-1185">Reference proteome</keyword>
<dbReference type="SUPFAM" id="SSF51735">
    <property type="entry name" value="NAD(P)-binding Rossmann-fold domains"/>
    <property type="match status" value="1"/>
</dbReference>